<dbReference type="Gene3D" id="1.20.1250.20">
    <property type="entry name" value="MFS general substrate transporter like domains"/>
    <property type="match status" value="1"/>
</dbReference>
<dbReference type="GO" id="GO:0004766">
    <property type="term" value="F:spermidine synthase activity"/>
    <property type="evidence" value="ECO:0007669"/>
    <property type="project" value="UniProtKB-EC"/>
</dbReference>
<keyword evidence="4" id="KW-1185">Reference proteome</keyword>
<evidence type="ECO:0000256" key="2">
    <source>
        <dbReference type="SAM" id="Phobius"/>
    </source>
</evidence>
<feature type="transmembrane region" description="Helical" evidence="2">
    <location>
        <begin position="126"/>
        <end position="151"/>
    </location>
</feature>
<keyword evidence="2" id="KW-0812">Transmembrane</keyword>
<keyword evidence="1" id="KW-0620">Polyamine biosynthesis</keyword>
<dbReference type="EMBL" id="CADIJX010000001">
    <property type="protein sequence ID" value="CAB3628153.1"/>
    <property type="molecule type" value="Genomic_DNA"/>
</dbReference>
<feature type="transmembrane region" description="Helical" evidence="2">
    <location>
        <begin position="272"/>
        <end position="294"/>
    </location>
</feature>
<feature type="transmembrane region" description="Helical" evidence="2">
    <location>
        <begin position="420"/>
        <end position="439"/>
    </location>
</feature>
<dbReference type="Proteomes" id="UP000494108">
    <property type="component" value="Unassembled WGS sequence"/>
</dbReference>
<dbReference type="SUPFAM" id="SSF103473">
    <property type="entry name" value="MFS general substrate transporter"/>
    <property type="match status" value="1"/>
</dbReference>
<organism evidence="3 4">
    <name type="scientific">Achromobacter pestifer</name>
    <dbReference type="NCBI Taxonomy" id="1353889"/>
    <lineage>
        <taxon>Bacteria</taxon>
        <taxon>Pseudomonadati</taxon>
        <taxon>Pseudomonadota</taxon>
        <taxon>Betaproteobacteria</taxon>
        <taxon>Burkholderiales</taxon>
        <taxon>Alcaligenaceae</taxon>
        <taxon>Achromobacter</taxon>
    </lineage>
</organism>
<feature type="transmembrane region" description="Helical" evidence="2">
    <location>
        <begin position="451"/>
        <end position="468"/>
    </location>
</feature>
<feature type="transmembrane region" description="Helical" evidence="2">
    <location>
        <begin position="57"/>
        <end position="78"/>
    </location>
</feature>
<evidence type="ECO:0000256" key="1">
    <source>
        <dbReference type="ARBA" id="ARBA00023115"/>
    </source>
</evidence>
<dbReference type="EC" id="2.5.1.16" evidence="3"/>
<proteinExistence type="predicted"/>
<protein>
    <submittedName>
        <fullName evidence="3">Polyamine aminopropyltransferase</fullName>
        <ecNumber evidence="3">2.5.1.16</ecNumber>
    </submittedName>
</protein>
<feature type="transmembrane region" description="Helical" evidence="2">
    <location>
        <begin position="90"/>
        <end position="114"/>
    </location>
</feature>
<dbReference type="InterPro" id="IPR036259">
    <property type="entry name" value="MFS_trans_sf"/>
</dbReference>
<dbReference type="AlphaFoldDB" id="A0A6S6YLH7"/>
<feature type="transmembrane region" description="Helical" evidence="2">
    <location>
        <begin position="163"/>
        <end position="188"/>
    </location>
</feature>
<evidence type="ECO:0000313" key="3">
    <source>
        <dbReference type="EMBL" id="CAB3628153.1"/>
    </source>
</evidence>
<feature type="transmembrane region" description="Helical" evidence="2">
    <location>
        <begin position="306"/>
        <end position="330"/>
    </location>
</feature>
<dbReference type="PANTHER" id="PTHR43317:SF1">
    <property type="entry name" value="THERMOSPERMINE SYNTHASE ACAULIS5"/>
    <property type="match status" value="1"/>
</dbReference>
<gene>
    <name evidence="3" type="primary">speE_2</name>
    <name evidence="3" type="ORF">LMG3431_00664</name>
</gene>
<feature type="transmembrane region" description="Helical" evidence="2">
    <location>
        <begin position="390"/>
        <end position="414"/>
    </location>
</feature>
<dbReference type="SUPFAM" id="SSF53335">
    <property type="entry name" value="S-adenosyl-L-methionine-dependent methyltransferases"/>
    <property type="match status" value="1"/>
</dbReference>
<keyword evidence="2" id="KW-0472">Membrane</keyword>
<dbReference type="NCBIfam" id="NF037959">
    <property type="entry name" value="MFS_SpdSyn"/>
    <property type="match status" value="1"/>
</dbReference>
<feature type="transmembrane region" description="Helical" evidence="2">
    <location>
        <begin position="194"/>
        <end position="212"/>
    </location>
</feature>
<feature type="transmembrane region" description="Helical" evidence="2">
    <location>
        <begin position="239"/>
        <end position="260"/>
    </location>
</feature>
<sequence length="846" mass="88212">MNASARPLNAIPAAGAASLPRTALWPAAALLALSGVASLIFQIIWIKQLSLIVGVEVHAIAAAVGAFFLGLAAGSWVLGRRADQSARPFLLYAGIEVAIAALGVGVTVLLAFGAPAFARGEAFSPLLAWLAVVLVVGIAPFFMGGTLPVLLRATGAGRVGRAGAALYAANTGGAIIGALLPAFLLIPALGVRGAAWAAASLNLAAALGAWSLDRKSRPAAGEALPPSVKSPALALPREAWAALGLYAAAGAVAMGYEVLWSQMVVPFMSTRAFAFSIVLAVYLAGLAAGAALYARCERWLGDPWRVFGFLVAGAGLIALVEAALLGRWLISAQSLAEASILRWTESDMAGMSGRFAVAASAVVLLPTLLLGAAFPAVLRIAVPPERRGQGAGAVLASNTLGGIAGTAVTGFLLLPYLGTVRSLALLTVIACCIGVAAIWRAQSASPLAKGLGVAFAGAAVILGIAVPVDHLARLLPGAQGGNLVFYEENHGGTVAVVQQGKGDQRFHRLYIQGVSNSGDAMPSLRYMRLQALLPLIVHAGEPRSALVIGYGTGITAGALSRYPGLERRVVAELLPGVLHAAPLFKGSYGASTDPGLEVRLKDGRRELLGSAERYDLITLEPPPPSAAGVVNLYSQDFYSLAAARLNPQGIVAQWLPLPTQNLEDTRALVASFINVFPHASLWTTEFHEMLMVGSMAPLPLDPARIAARFTAPNVKTALAEVGIASPAALLALWVTDRDGLARFAGQTPPVTDDRPAIEYATWVRPREVVRTLPALLSARGQPPLGRADAELTREIDRERNVLDLFYQSALAAYEGDRNEWARNAAALATASRDNAYLRWFTRGKAE</sequence>
<evidence type="ECO:0000313" key="4">
    <source>
        <dbReference type="Proteomes" id="UP000494108"/>
    </source>
</evidence>
<dbReference type="Gene3D" id="3.40.50.150">
    <property type="entry name" value="Vaccinia Virus protein VP39"/>
    <property type="match status" value="1"/>
</dbReference>
<feature type="transmembrane region" description="Helical" evidence="2">
    <location>
        <begin position="23"/>
        <end position="45"/>
    </location>
</feature>
<accession>A0A6S6YLH7</accession>
<keyword evidence="3" id="KW-0808">Transferase</keyword>
<dbReference type="InterPro" id="IPR029063">
    <property type="entry name" value="SAM-dependent_MTases_sf"/>
</dbReference>
<reference evidence="3 4" key="1">
    <citation type="submission" date="2020-04" db="EMBL/GenBank/DDBJ databases">
        <authorList>
            <person name="De Canck E."/>
        </authorList>
    </citation>
    <scope>NUCLEOTIDE SEQUENCE [LARGE SCALE GENOMIC DNA]</scope>
    <source>
        <strain evidence="3 4">LMG 3431</strain>
    </source>
</reference>
<feature type="transmembrane region" description="Helical" evidence="2">
    <location>
        <begin position="355"/>
        <end position="378"/>
    </location>
</feature>
<keyword evidence="2" id="KW-1133">Transmembrane helix</keyword>
<dbReference type="RefSeq" id="WP_217481430.1">
    <property type="nucleotide sequence ID" value="NZ_CADIJX010000001.1"/>
</dbReference>
<dbReference type="GO" id="GO:0006596">
    <property type="term" value="P:polyamine biosynthetic process"/>
    <property type="evidence" value="ECO:0007669"/>
    <property type="project" value="UniProtKB-KW"/>
</dbReference>
<dbReference type="PANTHER" id="PTHR43317">
    <property type="entry name" value="THERMOSPERMINE SYNTHASE ACAULIS5"/>
    <property type="match status" value="1"/>
</dbReference>
<name>A0A6S6YLH7_9BURK</name>